<dbReference type="PANTHER" id="PTHR30636">
    <property type="entry name" value="UPF0701 PROTEIN YICC"/>
    <property type="match status" value="1"/>
</dbReference>
<dbReference type="InterPro" id="IPR005229">
    <property type="entry name" value="YicC/YloC-like"/>
</dbReference>
<feature type="domain" description="Endoribonuclease YicC-like N-terminal" evidence="1">
    <location>
        <begin position="2"/>
        <end position="95"/>
    </location>
</feature>
<dbReference type="PANTHER" id="PTHR30636:SF3">
    <property type="entry name" value="UPF0701 PROTEIN YICC"/>
    <property type="match status" value="1"/>
</dbReference>
<evidence type="ECO:0000313" key="2">
    <source>
        <dbReference type="EMBL" id="SVD05065.1"/>
    </source>
</evidence>
<accession>A0A382S6H9</accession>
<dbReference type="InterPro" id="IPR013527">
    <property type="entry name" value="YicC-like_N"/>
</dbReference>
<dbReference type="Pfam" id="PF03755">
    <property type="entry name" value="YicC-like_N"/>
    <property type="match status" value="1"/>
</dbReference>
<name>A0A382S6H9_9ZZZZ</name>
<dbReference type="AlphaFoldDB" id="A0A382S6H9"/>
<dbReference type="EMBL" id="UINC01126530">
    <property type="protein sequence ID" value="SVD05065.1"/>
    <property type="molecule type" value="Genomic_DNA"/>
</dbReference>
<gene>
    <name evidence="2" type="ORF">METZ01_LOCUS357919</name>
</gene>
<reference evidence="2" key="1">
    <citation type="submission" date="2018-05" db="EMBL/GenBank/DDBJ databases">
        <authorList>
            <person name="Lanie J.A."/>
            <person name="Ng W.-L."/>
            <person name="Kazmierczak K.M."/>
            <person name="Andrzejewski T.M."/>
            <person name="Davidsen T.M."/>
            <person name="Wayne K.J."/>
            <person name="Tettelin H."/>
            <person name="Glass J.I."/>
            <person name="Rusch D."/>
            <person name="Podicherti R."/>
            <person name="Tsui H.-C.T."/>
            <person name="Winkler M.E."/>
        </authorList>
    </citation>
    <scope>NUCLEOTIDE SEQUENCE</scope>
</reference>
<sequence length="99" mass="11261">MIKSMTGFAEARKEVERATLGASIRAVNHRYLDLQIRLPSSFSGLEQRLRSIVQERLLRGRVELLVTVQFSQLPEAEVELNEKMIRALGSALERSRDHG</sequence>
<evidence type="ECO:0000259" key="1">
    <source>
        <dbReference type="Pfam" id="PF03755"/>
    </source>
</evidence>
<feature type="non-terminal residue" evidence="2">
    <location>
        <position position="99"/>
    </location>
</feature>
<dbReference type="GO" id="GO:0004521">
    <property type="term" value="F:RNA endonuclease activity"/>
    <property type="evidence" value="ECO:0007669"/>
    <property type="project" value="InterPro"/>
</dbReference>
<protein>
    <recommendedName>
        <fullName evidence="1">Endoribonuclease YicC-like N-terminal domain-containing protein</fullName>
    </recommendedName>
</protein>
<organism evidence="2">
    <name type="scientific">marine metagenome</name>
    <dbReference type="NCBI Taxonomy" id="408172"/>
    <lineage>
        <taxon>unclassified sequences</taxon>
        <taxon>metagenomes</taxon>
        <taxon>ecological metagenomes</taxon>
    </lineage>
</organism>
<proteinExistence type="predicted"/>